<feature type="compositionally biased region" description="Basic and acidic residues" evidence="1">
    <location>
        <begin position="28"/>
        <end position="48"/>
    </location>
</feature>
<dbReference type="Proteomes" id="UP000271098">
    <property type="component" value="Unassembled WGS sequence"/>
</dbReference>
<feature type="region of interest" description="Disordered" evidence="1">
    <location>
        <begin position="1"/>
        <end position="55"/>
    </location>
</feature>
<dbReference type="EMBL" id="UYRT01098582">
    <property type="protein sequence ID" value="VDN41808.1"/>
    <property type="molecule type" value="Genomic_DNA"/>
</dbReference>
<gene>
    <name evidence="2" type="ORF">GPUH_LOCUS23679</name>
</gene>
<feature type="compositionally biased region" description="Basic and acidic residues" evidence="1">
    <location>
        <begin position="1"/>
        <end position="16"/>
    </location>
</feature>
<evidence type="ECO:0000256" key="1">
    <source>
        <dbReference type="SAM" id="MobiDB-lite"/>
    </source>
</evidence>
<accession>A0A183ERU1</accession>
<name>A0A183ERU1_9BILA</name>
<proteinExistence type="predicted"/>
<reference evidence="2 3" key="2">
    <citation type="submission" date="2018-11" db="EMBL/GenBank/DDBJ databases">
        <authorList>
            <consortium name="Pathogen Informatics"/>
        </authorList>
    </citation>
    <scope>NUCLEOTIDE SEQUENCE [LARGE SCALE GENOMIC DNA]</scope>
</reference>
<evidence type="ECO:0000313" key="4">
    <source>
        <dbReference type="WBParaSite" id="GPUH_0002371201-mRNA-1"/>
    </source>
</evidence>
<dbReference type="AlphaFoldDB" id="A0A183ERU1"/>
<feature type="compositionally biased region" description="Acidic residues" evidence="1">
    <location>
        <begin position="65"/>
        <end position="77"/>
    </location>
</feature>
<feature type="region of interest" description="Disordered" evidence="1">
    <location>
        <begin position="65"/>
        <end position="84"/>
    </location>
</feature>
<protein>
    <submittedName>
        <fullName evidence="4">RNA-binding protein 39</fullName>
    </submittedName>
</protein>
<evidence type="ECO:0000313" key="2">
    <source>
        <dbReference type="EMBL" id="VDN41808.1"/>
    </source>
</evidence>
<evidence type="ECO:0000313" key="3">
    <source>
        <dbReference type="Proteomes" id="UP000271098"/>
    </source>
</evidence>
<sequence length="84" mass="9500">AELARQESLKKEKSLATEDSSQNAKIPISDKEDNIAAEENGHFQHPVDESYDSADIENLEDVYDEEAEGEENDEYESEIMLVHS</sequence>
<reference evidence="4" key="1">
    <citation type="submission" date="2016-06" db="UniProtKB">
        <authorList>
            <consortium name="WormBaseParasite"/>
        </authorList>
    </citation>
    <scope>IDENTIFICATION</scope>
</reference>
<dbReference type="WBParaSite" id="GPUH_0002371201-mRNA-1">
    <property type="protein sequence ID" value="GPUH_0002371201-mRNA-1"/>
    <property type="gene ID" value="GPUH_0002371201"/>
</dbReference>
<organism evidence="4">
    <name type="scientific">Gongylonema pulchrum</name>
    <dbReference type="NCBI Taxonomy" id="637853"/>
    <lineage>
        <taxon>Eukaryota</taxon>
        <taxon>Metazoa</taxon>
        <taxon>Ecdysozoa</taxon>
        <taxon>Nematoda</taxon>
        <taxon>Chromadorea</taxon>
        <taxon>Rhabditida</taxon>
        <taxon>Spirurina</taxon>
        <taxon>Spiruromorpha</taxon>
        <taxon>Spiruroidea</taxon>
        <taxon>Gongylonematidae</taxon>
        <taxon>Gongylonema</taxon>
    </lineage>
</organism>
<keyword evidence="3" id="KW-1185">Reference proteome</keyword>